<comment type="subcellular location">
    <subcellularLocation>
        <location evidence="2">Cell membrane</location>
        <topology evidence="2">Lipid-anchor</topology>
    </subcellularLocation>
</comment>
<keyword evidence="3" id="KW-0175">Coiled coil</keyword>
<name>A0A1W2H5U3_9BACT</name>
<dbReference type="STRING" id="758820.SAMN00777080_2915"/>
<evidence type="ECO:0000313" key="4">
    <source>
        <dbReference type="EMBL" id="SMD44295.1"/>
    </source>
</evidence>
<keyword evidence="2" id="KW-0564">Palmitate</keyword>
<feature type="coiled-coil region" evidence="3">
    <location>
        <begin position="452"/>
        <end position="479"/>
    </location>
</feature>
<evidence type="ECO:0000256" key="3">
    <source>
        <dbReference type="SAM" id="Coils"/>
    </source>
</evidence>
<sequence length="484" mass="54718">MEKTFIKKAIIIFAFAFLILQGCKTSNVSRSPESLQIPENFESTQSEVGNSVALLHWEEFFEDDVLKNLISIALENNQDNLKTLERIKIAKASYRVAKAGWLPEISGIAGASERRFSEFTMDGVGNADSNLSPNVPEDKRIPDPYRDFIVGAGFNWEVDVWGKYKSLRKAASARYLASEEMANHVKTWLISEIAVGYYQLIGLDAEIRILEDYIKLQESAFDLSKDLKTSGKENQLAVDQFEALLLNSKSLFIEKQRDLRSAELYLTSLLGIYELDHERTSLENALEIPELVKVGLPAELLMYRPDIRIAERELLAAQADVNAARAAFFPNINLFGMAGFNAFDFGKLFFSPASAIYQFGAGLTAPIFNRNQIKMGFETANAAQQIAWYEYEQTVLKSYLEVLDLVNQFEAYQMQVQLKTNEVEVQKRSVDNSNTMFMVGYANYLEVINAQSRALLAEIELIELKMEKLQTNVRLYQALGGGWI</sequence>
<keyword evidence="2 4" id="KW-0449">Lipoprotein</keyword>
<keyword evidence="2" id="KW-0812">Transmembrane</keyword>
<dbReference type="OrthoDB" id="9770517at2"/>
<reference evidence="5" key="1">
    <citation type="submission" date="2017-04" db="EMBL/GenBank/DDBJ databases">
        <authorList>
            <person name="Varghese N."/>
            <person name="Submissions S."/>
        </authorList>
    </citation>
    <scope>NUCLEOTIDE SEQUENCE [LARGE SCALE GENOMIC DNA]</scope>
    <source>
        <strain evidence="5">DSM 16537</strain>
    </source>
</reference>
<gene>
    <name evidence="4" type="ORF">SAMN00777080_2915</name>
</gene>
<comment type="similarity">
    <text evidence="1 2">Belongs to the outer membrane factor (OMF) (TC 1.B.17) family.</text>
</comment>
<dbReference type="RefSeq" id="WP_084121087.1">
    <property type="nucleotide sequence ID" value="NZ_LT838813.1"/>
</dbReference>
<dbReference type="PANTHER" id="PTHR30203:SF30">
    <property type="entry name" value="OUTER MEMBRANE PROTEIN-RELATED"/>
    <property type="match status" value="1"/>
</dbReference>
<proteinExistence type="inferred from homology"/>
<evidence type="ECO:0000256" key="2">
    <source>
        <dbReference type="RuleBase" id="RU362097"/>
    </source>
</evidence>
<keyword evidence="2" id="KW-1134">Transmembrane beta strand</keyword>
<dbReference type="Gene3D" id="2.20.200.10">
    <property type="entry name" value="Outer membrane efflux proteins (OEP)"/>
    <property type="match status" value="1"/>
</dbReference>
<dbReference type="InterPro" id="IPR010131">
    <property type="entry name" value="MdtP/NodT-like"/>
</dbReference>
<keyword evidence="5" id="KW-1185">Reference proteome</keyword>
<protein>
    <submittedName>
        <fullName evidence="4">Efflux transporter, outer membrane factor (OMF) lipoprotein, NodT family</fullName>
    </submittedName>
</protein>
<dbReference type="EMBL" id="LT838813">
    <property type="protein sequence ID" value="SMD44295.1"/>
    <property type="molecule type" value="Genomic_DNA"/>
</dbReference>
<dbReference type="SUPFAM" id="SSF56954">
    <property type="entry name" value="Outer membrane efflux proteins (OEP)"/>
    <property type="match status" value="1"/>
</dbReference>
<dbReference type="NCBIfam" id="TIGR01845">
    <property type="entry name" value="outer_NodT"/>
    <property type="match status" value="1"/>
</dbReference>
<evidence type="ECO:0000256" key="1">
    <source>
        <dbReference type="ARBA" id="ARBA00007613"/>
    </source>
</evidence>
<dbReference type="InterPro" id="IPR003423">
    <property type="entry name" value="OMP_efflux"/>
</dbReference>
<dbReference type="Pfam" id="PF02321">
    <property type="entry name" value="OEP"/>
    <property type="match status" value="2"/>
</dbReference>
<dbReference type="GO" id="GO:0005886">
    <property type="term" value="C:plasma membrane"/>
    <property type="evidence" value="ECO:0007669"/>
    <property type="project" value="UniProtKB-SubCell"/>
</dbReference>
<dbReference type="AlphaFoldDB" id="A0A1W2H5U3"/>
<dbReference type="PANTHER" id="PTHR30203">
    <property type="entry name" value="OUTER MEMBRANE CATION EFFLUX PROTEIN"/>
    <property type="match status" value="1"/>
</dbReference>
<keyword evidence="2" id="KW-0472">Membrane</keyword>
<dbReference type="GO" id="GO:0015562">
    <property type="term" value="F:efflux transmembrane transporter activity"/>
    <property type="evidence" value="ECO:0007669"/>
    <property type="project" value="InterPro"/>
</dbReference>
<dbReference type="PROSITE" id="PS51257">
    <property type="entry name" value="PROKAR_LIPOPROTEIN"/>
    <property type="match status" value="1"/>
</dbReference>
<dbReference type="Gene3D" id="1.20.1600.10">
    <property type="entry name" value="Outer membrane efflux proteins (OEP)"/>
    <property type="match status" value="1"/>
</dbReference>
<evidence type="ECO:0000313" key="5">
    <source>
        <dbReference type="Proteomes" id="UP000192333"/>
    </source>
</evidence>
<dbReference type="Proteomes" id="UP000192333">
    <property type="component" value="Chromosome I"/>
</dbReference>
<organism evidence="4 5">
    <name type="scientific">Aquiflexum balticum DSM 16537</name>
    <dbReference type="NCBI Taxonomy" id="758820"/>
    <lineage>
        <taxon>Bacteria</taxon>
        <taxon>Pseudomonadati</taxon>
        <taxon>Bacteroidota</taxon>
        <taxon>Cytophagia</taxon>
        <taxon>Cytophagales</taxon>
        <taxon>Cyclobacteriaceae</taxon>
        <taxon>Aquiflexum</taxon>
    </lineage>
</organism>
<accession>A0A1W2H5U3</accession>